<evidence type="ECO:0000259" key="2">
    <source>
        <dbReference type="PROSITE" id="PS50111"/>
    </source>
</evidence>
<feature type="domain" description="PAS" evidence="3">
    <location>
        <begin position="147"/>
        <end position="203"/>
    </location>
</feature>
<dbReference type="InterPro" id="IPR004090">
    <property type="entry name" value="Chemotax_Me-accpt_rcpt"/>
</dbReference>
<dbReference type="Pfam" id="PF08447">
    <property type="entry name" value="PAS_3"/>
    <property type="match status" value="2"/>
</dbReference>
<dbReference type="GO" id="GO:0004888">
    <property type="term" value="F:transmembrane signaling receptor activity"/>
    <property type="evidence" value="ECO:0007669"/>
    <property type="project" value="InterPro"/>
</dbReference>
<dbReference type="PRINTS" id="PR00260">
    <property type="entry name" value="CHEMTRNSDUCR"/>
</dbReference>
<dbReference type="PROSITE" id="PS50113">
    <property type="entry name" value="PAC"/>
    <property type="match status" value="2"/>
</dbReference>
<dbReference type="GO" id="GO:0006935">
    <property type="term" value="P:chemotaxis"/>
    <property type="evidence" value="ECO:0007669"/>
    <property type="project" value="InterPro"/>
</dbReference>
<dbReference type="SUPFAM" id="SSF55785">
    <property type="entry name" value="PYP-like sensor domain (PAS domain)"/>
    <property type="match status" value="2"/>
</dbReference>
<feature type="domain" description="Methyl-accepting transducer" evidence="2">
    <location>
        <begin position="256"/>
        <end position="478"/>
    </location>
</feature>
<dbReference type="InterPro" id="IPR050903">
    <property type="entry name" value="Bact_Chemotaxis_MeTrfase"/>
</dbReference>
<keyword evidence="1" id="KW-0807">Transducer</keyword>
<evidence type="ECO:0000313" key="6">
    <source>
        <dbReference type="Proteomes" id="UP000474159"/>
    </source>
</evidence>
<dbReference type="Pfam" id="PF00015">
    <property type="entry name" value="MCPsignal"/>
    <property type="match status" value="1"/>
</dbReference>
<gene>
    <name evidence="5" type="ORF">F6X53_19675</name>
</gene>
<dbReference type="SMART" id="SM00283">
    <property type="entry name" value="MA"/>
    <property type="match status" value="1"/>
</dbReference>
<accession>A0A6L3SWJ5</accession>
<protein>
    <submittedName>
        <fullName evidence="5">PAS domain S-box protein</fullName>
    </submittedName>
</protein>
<comment type="caution">
    <text evidence="5">The sequence shown here is derived from an EMBL/GenBank/DDBJ whole genome shotgun (WGS) entry which is preliminary data.</text>
</comment>
<dbReference type="InterPro" id="IPR000700">
    <property type="entry name" value="PAS-assoc_C"/>
</dbReference>
<evidence type="ECO:0000256" key="1">
    <source>
        <dbReference type="PROSITE-ProRule" id="PRU00284"/>
    </source>
</evidence>
<dbReference type="GO" id="GO:0007165">
    <property type="term" value="P:signal transduction"/>
    <property type="evidence" value="ECO:0007669"/>
    <property type="project" value="UniProtKB-KW"/>
</dbReference>
<dbReference type="PROSITE" id="PS50111">
    <property type="entry name" value="CHEMOTAXIS_TRANSDUC_2"/>
    <property type="match status" value="1"/>
</dbReference>
<dbReference type="PROSITE" id="PS50112">
    <property type="entry name" value="PAS"/>
    <property type="match status" value="2"/>
</dbReference>
<evidence type="ECO:0000259" key="3">
    <source>
        <dbReference type="PROSITE" id="PS50112"/>
    </source>
</evidence>
<feature type="domain" description="PAC" evidence="4">
    <location>
        <begin position="206"/>
        <end position="258"/>
    </location>
</feature>
<dbReference type="InterPro" id="IPR013655">
    <property type="entry name" value="PAS_fold_3"/>
</dbReference>
<dbReference type="Gene3D" id="1.10.287.950">
    <property type="entry name" value="Methyl-accepting chemotaxis protein"/>
    <property type="match status" value="1"/>
</dbReference>
<dbReference type="SMART" id="SM00086">
    <property type="entry name" value="PAC"/>
    <property type="match status" value="2"/>
</dbReference>
<dbReference type="Gene3D" id="3.30.450.20">
    <property type="entry name" value="PAS domain"/>
    <property type="match status" value="2"/>
</dbReference>
<dbReference type="EMBL" id="VZZK01000022">
    <property type="protein sequence ID" value="KAB1077307.1"/>
    <property type="molecule type" value="Genomic_DNA"/>
</dbReference>
<dbReference type="InterPro" id="IPR035965">
    <property type="entry name" value="PAS-like_dom_sf"/>
</dbReference>
<dbReference type="OrthoDB" id="9797364at2"/>
<dbReference type="CDD" id="cd00130">
    <property type="entry name" value="PAS"/>
    <property type="match status" value="2"/>
</dbReference>
<dbReference type="SMART" id="SM00091">
    <property type="entry name" value="PAS"/>
    <property type="match status" value="2"/>
</dbReference>
<feature type="domain" description="PAC" evidence="4">
    <location>
        <begin position="84"/>
        <end position="136"/>
    </location>
</feature>
<dbReference type="GO" id="GO:0016020">
    <property type="term" value="C:membrane"/>
    <property type="evidence" value="ECO:0007669"/>
    <property type="project" value="InterPro"/>
</dbReference>
<dbReference type="Proteomes" id="UP000474159">
    <property type="component" value="Unassembled WGS sequence"/>
</dbReference>
<evidence type="ECO:0000313" key="5">
    <source>
        <dbReference type="EMBL" id="KAB1077307.1"/>
    </source>
</evidence>
<dbReference type="InterPro" id="IPR001610">
    <property type="entry name" value="PAC"/>
</dbReference>
<organism evidence="5 6">
    <name type="scientific">Methylobacterium soli</name>
    <dbReference type="NCBI Taxonomy" id="553447"/>
    <lineage>
        <taxon>Bacteria</taxon>
        <taxon>Pseudomonadati</taxon>
        <taxon>Pseudomonadota</taxon>
        <taxon>Alphaproteobacteria</taxon>
        <taxon>Hyphomicrobiales</taxon>
        <taxon>Methylobacteriaceae</taxon>
        <taxon>Methylobacterium</taxon>
    </lineage>
</organism>
<keyword evidence="6" id="KW-1185">Reference proteome</keyword>
<reference evidence="5 6" key="1">
    <citation type="submission" date="2019-09" db="EMBL/GenBank/DDBJ databases">
        <title>YIM 48816 draft genome.</title>
        <authorList>
            <person name="Jiang L."/>
        </authorList>
    </citation>
    <scope>NUCLEOTIDE SEQUENCE [LARGE SCALE GENOMIC DNA]</scope>
    <source>
        <strain evidence="5 6">YIM 48816</strain>
    </source>
</reference>
<dbReference type="PANTHER" id="PTHR24422:SF10">
    <property type="entry name" value="CHEMOTAXIS PROTEIN METHYLTRANSFERASE 2"/>
    <property type="match status" value="1"/>
</dbReference>
<proteinExistence type="predicted"/>
<dbReference type="RefSeq" id="WP_151001889.1">
    <property type="nucleotide sequence ID" value="NZ_BPQY01000632.1"/>
</dbReference>
<dbReference type="AlphaFoldDB" id="A0A6L3SWJ5"/>
<dbReference type="InterPro" id="IPR004089">
    <property type="entry name" value="MCPsignal_dom"/>
</dbReference>
<dbReference type="NCBIfam" id="TIGR00229">
    <property type="entry name" value="sensory_box"/>
    <property type="match status" value="2"/>
</dbReference>
<sequence>MFGGLNRSAVETEAKLAALDRSQGIIEFDLDGRVLTANDNFLRVLGYTLPEVQGQHHSLFVEPAAREGAAYRAFWSALREGRHQAGQFRRLGKDAREIWIEATYNPVLDRRGRPVRVVKFATDITAQKALEADRQGQIDAIGTSQAVIAFALDGTILDANANFLNALGYALPEIVGRHHGLFVEPAERESPEYRAFWEALRQGRYQAGQYKRLGKGGRAVWIEASYNPILDAAGRPYKVVKFATDITAQVTLLAELQRLIAQNFGEIDGAIARTDAESSAATQAAGSTAQTVQAVAAATEELAASVSEISDGMAKSRQATDDAHAQVTAAEALTERLTQAAGAMGGIVGLIQTIAGQINLLALNATIESARAGEAGRGFAVVASEVKSLANQAARATEQITSEIDGIRAVAGEVVGALAAIQDSVASLRDHVVGAAAAVEEQSMVTRDISANMQEASGAVAAISGNVRAISGSLSEVSRAVTTTKEAARVLAR</sequence>
<feature type="domain" description="PAS" evidence="3">
    <location>
        <begin position="25"/>
        <end position="81"/>
    </location>
</feature>
<name>A0A6L3SWJ5_9HYPH</name>
<evidence type="ECO:0000259" key="4">
    <source>
        <dbReference type="PROSITE" id="PS50113"/>
    </source>
</evidence>
<dbReference type="InterPro" id="IPR000014">
    <property type="entry name" value="PAS"/>
</dbReference>
<dbReference type="PANTHER" id="PTHR24422">
    <property type="entry name" value="CHEMOTAXIS PROTEIN METHYLTRANSFERASE"/>
    <property type="match status" value="1"/>
</dbReference>
<dbReference type="SUPFAM" id="SSF58104">
    <property type="entry name" value="Methyl-accepting chemotaxis protein (MCP) signaling domain"/>
    <property type="match status" value="1"/>
</dbReference>